<keyword evidence="2" id="KW-1185">Reference proteome</keyword>
<protein>
    <recommendedName>
        <fullName evidence="3">SGNH hydrolase-type esterase domain-containing protein</fullName>
    </recommendedName>
</protein>
<dbReference type="OrthoDB" id="7490061at2759"/>
<accession>A0A6L2P9V0</accession>
<evidence type="ECO:0008006" key="3">
    <source>
        <dbReference type="Google" id="ProtNLM"/>
    </source>
</evidence>
<dbReference type="SUPFAM" id="SSF52266">
    <property type="entry name" value="SGNH hydrolase"/>
    <property type="match status" value="1"/>
</dbReference>
<organism evidence="1 2">
    <name type="scientific">Coptotermes formosanus</name>
    <name type="common">Formosan subterranean termite</name>
    <dbReference type="NCBI Taxonomy" id="36987"/>
    <lineage>
        <taxon>Eukaryota</taxon>
        <taxon>Metazoa</taxon>
        <taxon>Ecdysozoa</taxon>
        <taxon>Arthropoda</taxon>
        <taxon>Hexapoda</taxon>
        <taxon>Insecta</taxon>
        <taxon>Pterygota</taxon>
        <taxon>Neoptera</taxon>
        <taxon>Polyneoptera</taxon>
        <taxon>Dictyoptera</taxon>
        <taxon>Blattodea</taxon>
        <taxon>Blattoidea</taxon>
        <taxon>Termitoidae</taxon>
        <taxon>Rhinotermitidae</taxon>
        <taxon>Coptotermes</taxon>
    </lineage>
</organism>
<evidence type="ECO:0000313" key="1">
    <source>
        <dbReference type="EMBL" id="GFG29086.1"/>
    </source>
</evidence>
<comment type="caution">
    <text evidence="1">The sequence shown here is derived from an EMBL/GenBank/DDBJ whole genome shotgun (WGS) entry which is preliminary data.</text>
</comment>
<reference evidence="2" key="1">
    <citation type="submission" date="2020-01" db="EMBL/GenBank/DDBJ databases">
        <title>Draft genome sequence of the Termite Coptotermes fromosanus.</title>
        <authorList>
            <person name="Itakura S."/>
            <person name="Yosikawa Y."/>
            <person name="Umezawa K."/>
        </authorList>
    </citation>
    <scope>NUCLEOTIDE SEQUENCE [LARGE SCALE GENOMIC DNA]</scope>
</reference>
<dbReference type="Proteomes" id="UP000502823">
    <property type="component" value="Unassembled WGS sequence"/>
</dbReference>
<dbReference type="AlphaFoldDB" id="A0A6L2P9V0"/>
<dbReference type="InParanoid" id="A0A6L2P9V0"/>
<dbReference type="CDD" id="cd00229">
    <property type="entry name" value="SGNH_hydrolase"/>
    <property type="match status" value="1"/>
</dbReference>
<proteinExistence type="predicted"/>
<gene>
    <name evidence="1" type="ORF">Cfor_00256</name>
</gene>
<sequence>MVAATRFAEELNLEIRVHVECTKVNLVNSLIYNEGVKSKKLVSEGNSLEIGLDVNELQEFQLMVMCPFAKDILSLIVLKLETALNPKGLKGKIQRTKKNVKQHHNHRRKIIIIGDSHARGLAEEMSHQGNKTYDVTGFVKPNAGTATIIDTGQIELNKVTRKDMVILWCGPNDINNHASRKALSQTVNFSRINQETNVVFISIPYRFDAHKRTHLNEEISAYNRKLSKLCKGFESVQLLNVLTDRESFTKYGMHLNAKGKESMVRKLSEVISVSLHKQNEKEATPIF</sequence>
<dbReference type="InterPro" id="IPR036514">
    <property type="entry name" value="SGNH_hydro_sf"/>
</dbReference>
<dbReference type="EMBL" id="BLKM01000111">
    <property type="protein sequence ID" value="GFG29086.1"/>
    <property type="molecule type" value="Genomic_DNA"/>
</dbReference>
<name>A0A6L2P9V0_COPFO</name>
<dbReference type="Gene3D" id="3.40.50.1110">
    <property type="entry name" value="SGNH hydrolase"/>
    <property type="match status" value="1"/>
</dbReference>
<evidence type="ECO:0000313" key="2">
    <source>
        <dbReference type="Proteomes" id="UP000502823"/>
    </source>
</evidence>